<evidence type="ECO:0000256" key="6">
    <source>
        <dbReference type="ARBA" id="ARBA00023163"/>
    </source>
</evidence>
<keyword evidence="2" id="KW-0489">Methyltransferase</keyword>
<evidence type="ECO:0000256" key="3">
    <source>
        <dbReference type="ARBA" id="ARBA00022679"/>
    </source>
</evidence>
<dbReference type="Proteomes" id="UP001456524">
    <property type="component" value="Unassembled WGS sequence"/>
</dbReference>
<dbReference type="SUPFAM" id="SSF53335">
    <property type="entry name" value="S-adenosyl-L-methionine-dependent methyltransferases"/>
    <property type="match status" value="1"/>
</dbReference>
<keyword evidence="3" id="KW-0808">Transferase</keyword>
<comment type="subcellular location">
    <subcellularLocation>
        <location evidence="1">Nucleus</location>
    </subcellularLocation>
</comment>
<gene>
    <name evidence="10" type="ORF">IWX90DRAFT_415905</name>
</gene>
<dbReference type="PANTHER" id="PTHR43591">
    <property type="entry name" value="METHYLTRANSFERASE"/>
    <property type="match status" value="1"/>
</dbReference>
<organism evidence="10 11">
    <name type="scientific">Phyllosticta citrichinensis</name>
    <dbReference type="NCBI Taxonomy" id="1130410"/>
    <lineage>
        <taxon>Eukaryota</taxon>
        <taxon>Fungi</taxon>
        <taxon>Dikarya</taxon>
        <taxon>Ascomycota</taxon>
        <taxon>Pezizomycotina</taxon>
        <taxon>Dothideomycetes</taxon>
        <taxon>Dothideomycetes incertae sedis</taxon>
        <taxon>Botryosphaeriales</taxon>
        <taxon>Phyllostictaceae</taxon>
        <taxon>Phyllosticta</taxon>
    </lineage>
</organism>
<evidence type="ECO:0000256" key="8">
    <source>
        <dbReference type="ARBA" id="ARBA00038158"/>
    </source>
</evidence>
<accession>A0ABR1XQX8</accession>
<dbReference type="CDD" id="cd02440">
    <property type="entry name" value="AdoMet_MTases"/>
    <property type="match status" value="1"/>
</dbReference>
<keyword evidence="5" id="KW-0805">Transcription regulation</keyword>
<dbReference type="Pfam" id="PF13489">
    <property type="entry name" value="Methyltransf_23"/>
    <property type="match status" value="1"/>
</dbReference>
<dbReference type="InterPro" id="IPR029063">
    <property type="entry name" value="SAM-dependent_MTases_sf"/>
</dbReference>
<name>A0ABR1XQX8_9PEZI</name>
<dbReference type="Gene3D" id="3.40.50.150">
    <property type="entry name" value="Vaccinia Virus protein VP39"/>
    <property type="match status" value="1"/>
</dbReference>
<evidence type="ECO:0000256" key="7">
    <source>
        <dbReference type="ARBA" id="ARBA00023242"/>
    </source>
</evidence>
<sequence length="317" mass="36833">MAVVVPQNYTEHGRLYHGYRRGIYMYPCDEQEKDRMDIYHKLFLVARRENLHQAPVNPNWQPRILDLGCGTGIWAIDMADKYLDAEVVGLDLVNIQPDKIPPNLRFRVPRDYESPWSLGEDSWDLIHLRMACGSVSSWPELYQKIFAHLKPGYGWIEQVEIDLEPRCDDGTLQANSPLLQWYNYVADATERTSRPIAYNHNTRHMLQQAGFIDIQETIIRAPYNSWPADPHQKEIGRWYNLGICEGLEALSLAPLTRIYRWDAVSHVKPLVEAAIRTIRTKKIHAYNNMWVAPAGPMLLIALTWTDRHIWTARRPGH</sequence>
<comment type="catalytic activity">
    <reaction evidence="9">
        <text>L-methionyl-[protein] + S-adenosyl-L-methionine = S-methyl-L-methionyl-[protein] + S-adenosyl-L-homocysteine</text>
        <dbReference type="Rhea" id="RHEA:60560"/>
        <dbReference type="Rhea" id="RHEA-COMP:12313"/>
        <dbReference type="Rhea" id="RHEA-COMP:15592"/>
        <dbReference type="ChEBI" id="CHEBI:16044"/>
        <dbReference type="ChEBI" id="CHEBI:57856"/>
        <dbReference type="ChEBI" id="CHEBI:59789"/>
        <dbReference type="ChEBI" id="CHEBI:142742"/>
    </reaction>
    <physiologicalReaction direction="left-to-right" evidence="9">
        <dbReference type="Rhea" id="RHEA:60561"/>
    </physiologicalReaction>
</comment>
<dbReference type="PANTHER" id="PTHR43591:SF30">
    <property type="entry name" value="PROTEIN-METHIONINE METHYLTRANSFERASE LAEA"/>
    <property type="match status" value="1"/>
</dbReference>
<evidence type="ECO:0000256" key="9">
    <source>
        <dbReference type="ARBA" id="ARBA00047870"/>
    </source>
</evidence>
<evidence type="ECO:0000256" key="1">
    <source>
        <dbReference type="ARBA" id="ARBA00004123"/>
    </source>
</evidence>
<proteinExistence type="inferred from homology"/>
<dbReference type="EMBL" id="JBBWUH010000006">
    <property type="protein sequence ID" value="KAK8164111.1"/>
    <property type="molecule type" value="Genomic_DNA"/>
</dbReference>
<keyword evidence="11" id="KW-1185">Reference proteome</keyword>
<evidence type="ECO:0000256" key="4">
    <source>
        <dbReference type="ARBA" id="ARBA00022691"/>
    </source>
</evidence>
<evidence type="ECO:0000313" key="11">
    <source>
        <dbReference type="Proteomes" id="UP001456524"/>
    </source>
</evidence>
<keyword evidence="4" id="KW-0949">S-adenosyl-L-methionine</keyword>
<comment type="caution">
    <text evidence="10">The sequence shown here is derived from an EMBL/GenBank/DDBJ whole genome shotgun (WGS) entry which is preliminary data.</text>
</comment>
<keyword evidence="6" id="KW-0804">Transcription</keyword>
<reference evidence="10 11" key="1">
    <citation type="journal article" date="2022" name="G3 (Bethesda)">
        <title>Enemy or ally: a genomic approach to elucidate the lifestyle of Phyllosticta citrichinaensis.</title>
        <authorList>
            <person name="Buijs V.A."/>
            <person name="Groenewald J.Z."/>
            <person name="Haridas S."/>
            <person name="LaButti K.M."/>
            <person name="Lipzen A."/>
            <person name="Martin F.M."/>
            <person name="Barry K."/>
            <person name="Grigoriev I.V."/>
            <person name="Crous P.W."/>
            <person name="Seidl M.F."/>
        </authorList>
    </citation>
    <scope>NUCLEOTIDE SEQUENCE [LARGE SCALE GENOMIC DNA]</scope>
    <source>
        <strain evidence="10 11">CBS 129764</strain>
    </source>
</reference>
<comment type="similarity">
    <text evidence="8">Belongs to the methyltransferase superfamily. LaeA methyltransferase family.</text>
</comment>
<evidence type="ECO:0000256" key="2">
    <source>
        <dbReference type="ARBA" id="ARBA00022603"/>
    </source>
</evidence>
<keyword evidence="7" id="KW-0539">Nucleus</keyword>
<evidence type="ECO:0000256" key="5">
    <source>
        <dbReference type="ARBA" id="ARBA00023015"/>
    </source>
</evidence>
<protein>
    <submittedName>
        <fullName evidence="10">LaeA-like protein</fullName>
    </submittedName>
</protein>
<evidence type="ECO:0000313" key="10">
    <source>
        <dbReference type="EMBL" id="KAK8164111.1"/>
    </source>
</evidence>